<reference evidence="3" key="1">
    <citation type="journal article" date="2023" name="PhytoFront">
        <title>Draft Genome Resources of Seven Strains of Tilletia horrida, Causal Agent of Kernel Smut of Rice.</title>
        <authorList>
            <person name="Khanal S."/>
            <person name="Antony Babu S."/>
            <person name="Zhou X.G."/>
        </authorList>
    </citation>
    <scope>NUCLEOTIDE SEQUENCE</scope>
    <source>
        <strain evidence="3">TX6</strain>
    </source>
</reference>
<evidence type="ECO:0000313" key="3">
    <source>
        <dbReference type="EMBL" id="KAK0544851.1"/>
    </source>
</evidence>
<feature type="compositionally biased region" description="Polar residues" evidence="1">
    <location>
        <begin position="510"/>
        <end position="535"/>
    </location>
</feature>
<sequence length="549" mass="58931">MNTLFSLAFLCRGLFNRFVSVRAQERGIDVFDALNSIEVLERFYRAVPKDLRWDHQYARVVAELADLYPVEPGSTQRPRRRVPNAICATNPTFRDAAQSLFIESLLAAVVMSIATAVDDFGFSSGPGAEDRDPAGAVEAMLSGQSQDNILFRIARDSNQTEPRFVKVAGSETAQQDSAARAEQQARLSSLAAQQRSMQDPAKLRVYALALRYLHRVVHIFKSAAELGLLGASYCWIAHVGEQYAAFGIRHVSGLQSSPAVLAEMPALDDPLRQETFSRYPDIFKLGAMETGTGVEDTKQAVKDLIASLASVMDTDTRAEPAVRALREQTQTWDQAEVQTLLGRQRRFGGGGEEETTGNQQAPIPPPPLMPSTQRPVVPAPPAAPSTMGVAPANIDWLNPLPAAPSSGSVPLGLDPFADLSQFVPALDPTMTGESSLSAMPGPQLPPIGHLTGLPPGSGTHTTTTSYLFDRMVRELCSQPAAPPPPSVQVGPDVPGVPNGNAFNGFPGNLTDRTSSGNTLGSEASGSAIQDSNRQSPLDWFAQLAQMYQG</sequence>
<evidence type="ECO:0000313" key="4">
    <source>
        <dbReference type="Proteomes" id="UP001176517"/>
    </source>
</evidence>
<feature type="region of interest" description="Disordered" evidence="1">
    <location>
        <begin position="346"/>
        <end position="384"/>
    </location>
</feature>
<accession>A0AAN6JR80</accession>
<organism evidence="3 4">
    <name type="scientific">Tilletia horrida</name>
    <dbReference type="NCBI Taxonomy" id="155126"/>
    <lineage>
        <taxon>Eukaryota</taxon>
        <taxon>Fungi</taxon>
        <taxon>Dikarya</taxon>
        <taxon>Basidiomycota</taxon>
        <taxon>Ustilaginomycotina</taxon>
        <taxon>Exobasidiomycetes</taxon>
        <taxon>Tilletiales</taxon>
        <taxon>Tilletiaceae</taxon>
        <taxon>Tilletia</taxon>
    </lineage>
</organism>
<keyword evidence="2" id="KW-0732">Signal</keyword>
<name>A0AAN6JR80_9BASI</name>
<dbReference type="Proteomes" id="UP001176517">
    <property type="component" value="Unassembled WGS sequence"/>
</dbReference>
<gene>
    <name evidence="3" type="ORF">OC846_005904</name>
</gene>
<comment type="caution">
    <text evidence="3">The sequence shown here is derived from an EMBL/GenBank/DDBJ whole genome shotgun (WGS) entry which is preliminary data.</text>
</comment>
<evidence type="ECO:0000256" key="2">
    <source>
        <dbReference type="SAM" id="SignalP"/>
    </source>
</evidence>
<feature type="chain" id="PRO_5042975020" evidence="2">
    <location>
        <begin position="24"/>
        <end position="549"/>
    </location>
</feature>
<feature type="region of interest" description="Disordered" evidence="1">
    <location>
        <begin position="505"/>
        <end position="535"/>
    </location>
</feature>
<dbReference type="AlphaFoldDB" id="A0AAN6JR80"/>
<protein>
    <submittedName>
        <fullName evidence="3">Uncharacterized protein</fullName>
    </submittedName>
</protein>
<feature type="signal peptide" evidence="2">
    <location>
        <begin position="1"/>
        <end position="23"/>
    </location>
</feature>
<keyword evidence="4" id="KW-1185">Reference proteome</keyword>
<dbReference type="EMBL" id="JAPDMZ010000259">
    <property type="protein sequence ID" value="KAK0544851.1"/>
    <property type="molecule type" value="Genomic_DNA"/>
</dbReference>
<proteinExistence type="predicted"/>
<evidence type="ECO:0000256" key="1">
    <source>
        <dbReference type="SAM" id="MobiDB-lite"/>
    </source>
</evidence>